<evidence type="ECO:0000256" key="1">
    <source>
        <dbReference type="SAM" id="Coils"/>
    </source>
</evidence>
<organism evidence="2">
    <name type="scientific">Spironucleus salmonicida</name>
    <dbReference type="NCBI Taxonomy" id="348837"/>
    <lineage>
        <taxon>Eukaryota</taxon>
        <taxon>Metamonada</taxon>
        <taxon>Diplomonadida</taxon>
        <taxon>Hexamitidae</taxon>
        <taxon>Hexamitinae</taxon>
        <taxon>Spironucleus</taxon>
    </lineage>
</organism>
<reference evidence="3" key="2">
    <citation type="submission" date="2020-12" db="EMBL/GenBank/DDBJ databases">
        <title>New Spironucleus salmonicida genome in near-complete chromosomes.</title>
        <authorList>
            <person name="Xu F."/>
            <person name="Kurt Z."/>
            <person name="Jimenez-Gonzalez A."/>
            <person name="Astvaldsson A."/>
            <person name="Andersson J.O."/>
            <person name="Svard S.G."/>
        </authorList>
    </citation>
    <scope>NUCLEOTIDE SEQUENCE</scope>
    <source>
        <strain evidence="3">ATCC 50377</strain>
    </source>
</reference>
<proteinExistence type="predicted"/>
<name>V6LE37_9EUKA</name>
<accession>V6LE37</accession>
<keyword evidence="4" id="KW-1185">Reference proteome</keyword>
<dbReference type="EMBL" id="AUWU02000008">
    <property type="protein sequence ID" value="KAH0570012.1"/>
    <property type="molecule type" value="Genomic_DNA"/>
</dbReference>
<evidence type="ECO:0000313" key="4">
    <source>
        <dbReference type="Proteomes" id="UP000018208"/>
    </source>
</evidence>
<gene>
    <name evidence="2" type="ORF">SS50377_17857</name>
    <name evidence="3" type="ORF">SS50377_27986</name>
</gene>
<evidence type="ECO:0000313" key="2">
    <source>
        <dbReference type="EMBL" id="EST42543.1"/>
    </source>
</evidence>
<sequence length="425" mass="49721">MQSQIQQSQVAAERFLQLQQQAKQDELNMMSLYTSGENLEKQHVLEQLQSQAYQRQQQLLSLCFERIYEAADLSQDGGRVSLSEDDKIIKQQKQYISQLEAELRKSVEEQNFIPRDRQSTTKMTNVLIQTDDNGEQLCTFEEESYKQQIQELQRINNSLKEQNAKLKVKQQKINKQEPNQEYLQFKQQAEAEIVSYISQLKQFQQRNKELQGKIDDHNNHQLNPLTESRVQLELSYESQSVQIQKLLQEVQQKNQQILELGMKNAKLNQQLNTTKNDMIMSQNNEQSLISKLQLSNQKQQEINKFLSQKQDSELPTASDLNSIINCLKIPNDLIIRQINRVKSVMLRQQFKQILPLHIVPSETCELSIFRYLQNNLEKFEMQLERQGEFEPPLFSCDSKSVSSGDALNFIIFSVIFRGEIEEVLK</sequence>
<dbReference type="VEuPathDB" id="GiardiaDB:SS50377_27986"/>
<reference evidence="2 3" key="1">
    <citation type="journal article" date="2014" name="PLoS Genet.">
        <title>The Genome of Spironucleus salmonicida Highlights a Fish Pathogen Adapted to Fluctuating Environments.</title>
        <authorList>
            <person name="Xu F."/>
            <person name="Jerlstrom-Hultqvist J."/>
            <person name="Einarsson E."/>
            <person name="Astvaldsson A."/>
            <person name="Svard S.G."/>
            <person name="Andersson J.O."/>
        </authorList>
    </citation>
    <scope>NUCLEOTIDE SEQUENCE</scope>
    <source>
        <strain evidence="3">ATCC 50377</strain>
    </source>
</reference>
<evidence type="ECO:0000313" key="3">
    <source>
        <dbReference type="EMBL" id="KAH0570012.1"/>
    </source>
</evidence>
<feature type="coiled-coil region" evidence="1">
    <location>
        <begin position="142"/>
        <end position="270"/>
    </location>
</feature>
<keyword evidence="1" id="KW-0175">Coiled coil</keyword>
<dbReference type="EMBL" id="KI546159">
    <property type="protein sequence ID" value="EST42543.1"/>
    <property type="molecule type" value="Genomic_DNA"/>
</dbReference>
<dbReference type="Proteomes" id="UP000018208">
    <property type="component" value="Unassembled WGS sequence"/>
</dbReference>
<protein>
    <submittedName>
        <fullName evidence="2">Uncharacterized protein</fullName>
    </submittedName>
</protein>
<dbReference type="AlphaFoldDB" id="V6LE37"/>